<dbReference type="GO" id="GO:0015562">
    <property type="term" value="F:efflux transmembrane transporter activity"/>
    <property type="evidence" value="ECO:0007669"/>
    <property type="project" value="InterPro"/>
</dbReference>
<evidence type="ECO:0000313" key="4">
    <source>
        <dbReference type="Proteomes" id="UP000262802"/>
    </source>
</evidence>
<keyword evidence="2" id="KW-0812">Transmembrane</keyword>
<dbReference type="EMBL" id="CP032317">
    <property type="protein sequence ID" value="AYA37014.1"/>
    <property type="molecule type" value="Genomic_DNA"/>
</dbReference>
<keyword evidence="2" id="KW-0449">Lipoprotein</keyword>
<dbReference type="AlphaFoldDB" id="A0A3B7QYT5"/>
<dbReference type="PANTHER" id="PTHR30203">
    <property type="entry name" value="OUTER MEMBRANE CATION EFFLUX PROTEIN"/>
    <property type="match status" value="1"/>
</dbReference>
<protein>
    <submittedName>
        <fullName evidence="3">Efflux transporter outer membrane subunit</fullName>
    </submittedName>
</protein>
<comment type="subcellular location">
    <subcellularLocation>
        <location evidence="2">Cell membrane</location>
        <topology evidence="2">Lipid-anchor</topology>
    </subcellularLocation>
</comment>
<feature type="chain" id="PRO_5017498008" evidence="2">
    <location>
        <begin position="26"/>
        <end position="489"/>
    </location>
</feature>
<sequence>MLYLMLSQRLYFLLSLLLLAGCKVAEPTPPRAAAVLPAQYGPAAAADSASVAERPWREFFADARLVSLIDTALQNNLDVRMAVQRIEQARASVVAARGALFPTVSGVTAAGFDRWGKYTLNGVGNYDTNLSPNIRGDQRIPNPATPDYFLGLRSTWEIDLWGRLRQRRQAAYARLLATEQGRYLVTTSLVAQVASLYYELLALDSELDVLVRNARLQERALEIVQVQKTGGRATELAVQQFTAQMLRTQSLEQQVRQRIVRAENELNQLLGRYPQRVVRGAPIRQQALPDSVAAGVPTRLLLRRPDIRQAELELTATRADVAAARAAFLPSLTITPYVGLNAYRTSLLFQPQSVAFGLLAGLAAPVFNRSQIKADYQRATATEREAVFAYQKALQTGFREVHTNLSGLAYFRRAYAFKQQEVASLNRAVEASNSLYVANRATYLEVITAQRNVLDAELEATQLRKEQFQLLIELYRALGGGWEAAATNP</sequence>
<dbReference type="OrthoDB" id="9770517at2"/>
<dbReference type="KEGG" id="hyh:D3Y59_08070"/>
<dbReference type="Gene3D" id="2.20.200.10">
    <property type="entry name" value="Outer membrane efflux proteins (OEP)"/>
    <property type="match status" value="1"/>
</dbReference>
<proteinExistence type="inferred from homology"/>
<keyword evidence="4" id="KW-1185">Reference proteome</keyword>
<accession>A0A3B7QYT5</accession>
<dbReference type="NCBIfam" id="TIGR01845">
    <property type="entry name" value="outer_NodT"/>
    <property type="match status" value="1"/>
</dbReference>
<feature type="signal peptide" evidence="2">
    <location>
        <begin position="1"/>
        <end position="25"/>
    </location>
</feature>
<dbReference type="Pfam" id="PF02321">
    <property type="entry name" value="OEP"/>
    <property type="match status" value="2"/>
</dbReference>
<gene>
    <name evidence="3" type="ORF">D3Y59_08070</name>
</gene>
<dbReference type="GO" id="GO:0005886">
    <property type="term" value="C:plasma membrane"/>
    <property type="evidence" value="ECO:0007669"/>
    <property type="project" value="UniProtKB-SubCell"/>
</dbReference>
<reference evidence="3 4" key="1">
    <citation type="submission" date="2018-09" db="EMBL/GenBank/DDBJ databases">
        <title>Hymenobacter medium sp. nov., isolated from R2A medium.</title>
        <authorList>
            <person name="Yingchao G."/>
        </authorList>
    </citation>
    <scope>NUCLEOTIDE SEQUENCE [LARGE SCALE GENOMIC DNA]</scope>
    <source>
        <strain evidence="4">sh-6</strain>
    </source>
</reference>
<keyword evidence="2" id="KW-0564">Palmitate</keyword>
<keyword evidence="2" id="KW-1134">Transmembrane beta strand</keyword>
<comment type="similarity">
    <text evidence="1 2">Belongs to the outer membrane factor (OMF) (TC 1.B.17) family.</text>
</comment>
<keyword evidence="2" id="KW-0472">Membrane</keyword>
<dbReference type="InterPro" id="IPR010131">
    <property type="entry name" value="MdtP/NodT-like"/>
</dbReference>
<name>A0A3B7QYT5_9BACT</name>
<dbReference type="Proteomes" id="UP000262802">
    <property type="component" value="Chromosome"/>
</dbReference>
<dbReference type="PANTHER" id="PTHR30203:SF30">
    <property type="entry name" value="OUTER MEMBRANE PROTEIN-RELATED"/>
    <property type="match status" value="1"/>
</dbReference>
<dbReference type="InterPro" id="IPR003423">
    <property type="entry name" value="OMP_efflux"/>
</dbReference>
<organism evidence="3 4">
    <name type="scientific">Hymenobacter oligotrophus</name>
    <dbReference type="NCBI Taxonomy" id="2319843"/>
    <lineage>
        <taxon>Bacteria</taxon>
        <taxon>Pseudomonadati</taxon>
        <taxon>Bacteroidota</taxon>
        <taxon>Cytophagia</taxon>
        <taxon>Cytophagales</taxon>
        <taxon>Hymenobacteraceae</taxon>
        <taxon>Hymenobacter</taxon>
    </lineage>
</organism>
<evidence type="ECO:0000256" key="2">
    <source>
        <dbReference type="RuleBase" id="RU362097"/>
    </source>
</evidence>
<keyword evidence="2" id="KW-0732">Signal</keyword>
<evidence type="ECO:0000313" key="3">
    <source>
        <dbReference type="EMBL" id="AYA37014.1"/>
    </source>
</evidence>
<evidence type="ECO:0000256" key="1">
    <source>
        <dbReference type="ARBA" id="ARBA00007613"/>
    </source>
</evidence>
<dbReference type="SUPFAM" id="SSF56954">
    <property type="entry name" value="Outer membrane efflux proteins (OEP)"/>
    <property type="match status" value="1"/>
</dbReference>
<dbReference type="Gene3D" id="1.20.1600.10">
    <property type="entry name" value="Outer membrane efflux proteins (OEP)"/>
    <property type="match status" value="1"/>
</dbReference>